<keyword evidence="2" id="KW-0812">Transmembrane</keyword>
<reference evidence="4" key="1">
    <citation type="submission" date="2016-04" db="EMBL/GenBank/DDBJ databases">
        <authorList>
            <person name="Strepis N."/>
        </authorList>
    </citation>
    <scope>NUCLEOTIDE SEQUENCE [LARGE SCALE GENOMIC DNA]</scope>
</reference>
<dbReference type="EMBL" id="FWEY01000001">
    <property type="protein sequence ID" value="SLM50943.1"/>
    <property type="molecule type" value="Genomic_DNA"/>
</dbReference>
<keyword evidence="2" id="KW-0472">Membrane</keyword>
<feature type="compositionally biased region" description="Basic and acidic residues" evidence="1">
    <location>
        <begin position="1"/>
        <end position="41"/>
    </location>
</feature>
<sequence>MPEPKKPLITRERYRQYKRDQTTTPVTDEKKTAPRSKDAERSAPATEKNNKQPAASAGEKSSMPTEKKRSENGKQDKTAKPKAKLFRKADKPAPTTKVQRLTDKERGRKLDNYLNKAILIVILLIILVFAIAFVL</sequence>
<organism evidence="3 4">
    <name type="scientific">Trichococcus pasteurii</name>
    <dbReference type="NCBI Taxonomy" id="43064"/>
    <lineage>
        <taxon>Bacteria</taxon>
        <taxon>Bacillati</taxon>
        <taxon>Bacillota</taxon>
        <taxon>Bacilli</taxon>
        <taxon>Lactobacillales</taxon>
        <taxon>Carnobacteriaceae</taxon>
        <taxon>Trichococcus</taxon>
    </lineage>
</organism>
<dbReference type="Proteomes" id="UP000195985">
    <property type="component" value="Unassembled WGS sequence"/>
</dbReference>
<protein>
    <submittedName>
        <fullName evidence="3">Uncharacterized protein</fullName>
    </submittedName>
</protein>
<name>A0A1W1IDV9_9LACT</name>
<gene>
    <name evidence="3" type="ORF">TPAS_616</name>
</gene>
<evidence type="ECO:0000256" key="1">
    <source>
        <dbReference type="SAM" id="MobiDB-lite"/>
    </source>
</evidence>
<proteinExistence type="predicted"/>
<feature type="transmembrane region" description="Helical" evidence="2">
    <location>
        <begin position="113"/>
        <end position="134"/>
    </location>
</feature>
<keyword evidence="2" id="KW-1133">Transmembrane helix</keyword>
<evidence type="ECO:0000313" key="4">
    <source>
        <dbReference type="Proteomes" id="UP000195985"/>
    </source>
</evidence>
<evidence type="ECO:0000256" key="2">
    <source>
        <dbReference type="SAM" id="Phobius"/>
    </source>
</evidence>
<dbReference type="AlphaFoldDB" id="A0A1W1IDV9"/>
<keyword evidence="4" id="KW-1185">Reference proteome</keyword>
<feature type="region of interest" description="Disordered" evidence="1">
    <location>
        <begin position="1"/>
        <end position="105"/>
    </location>
</feature>
<dbReference type="STRING" id="43064.SAMN04488086_1233"/>
<accession>A0A1W1IDV9</accession>
<evidence type="ECO:0000313" key="3">
    <source>
        <dbReference type="EMBL" id="SLM50943.1"/>
    </source>
</evidence>
<feature type="compositionally biased region" description="Basic and acidic residues" evidence="1">
    <location>
        <begin position="65"/>
        <end position="79"/>
    </location>
</feature>
<dbReference type="OrthoDB" id="2166420at2"/>
<dbReference type="RefSeq" id="WP_086941803.1">
    <property type="nucleotide sequence ID" value="NZ_FONM01000023.1"/>
</dbReference>